<name>A0A4D6GTY5_HALS9</name>
<dbReference type="EMBL" id="CP038631">
    <property type="protein sequence ID" value="QCC45239.1"/>
    <property type="molecule type" value="Genomic_DNA"/>
</dbReference>
<dbReference type="SUPFAM" id="SSF56784">
    <property type="entry name" value="HAD-like"/>
    <property type="match status" value="1"/>
</dbReference>
<dbReference type="Proteomes" id="UP000296216">
    <property type="component" value="Chromosome"/>
</dbReference>
<dbReference type="PANTHER" id="PTHR43434">
    <property type="entry name" value="PHOSPHOGLYCOLATE PHOSPHATASE"/>
    <property type="match status" value="1"/>
</dbReference>
<dbReference type="GeneID" id="68694191"/>
<dbReference type="PANTHER" id="PTHR43434:SF1">
    <property type="entry name" value="PHOSPHOGLYCOLATE PHOSPHATASE"/>
    <property type="match status" value="1"/>
</dbReference>
<dbReference type="GO" id="GO:0006281">
    <property type="term" value="P:DNA repair"/>
    <property type="evidence" value="ECO:0007669"/>
    <property type="project" value="TreeGrafter"/>
</dbReference>
<accession>A0A4D6GTY5</accession>
<dbReference type="RefSeq" id="WP_012289340.1">
    <property type="nucleotide sequence ID" value="NZ_VRYN01000001.1"/>
</dbReference>
<dbReference type="Pfam" id="PF13419">
    <property type="entry name" value="HAD_2"/>
    <property type="match status" value="1"/>
</dbReference>
<evidence type="ECO:0000313" key="2">
    <source>
        <dbReference type="EMBL" id="TYO81509.1"/>
    </source>
</evidence>
<evidence type="ECO:0000313" key="4">
    <source>
        <dbReference type="Proteomes" id="UP000323075"/>
    </source>
</evidence>
<proteinExistence type="predicted"/>
<dbReference type="InterPro" id="IPR023214">
    <property type="entry name" value="HAD_sf"/>
</dbReference>
<keyword evidence="1" id="KW-0378">Hydrolase</keyword>
<sequence>MTGGYEAVVYDLDGTLVRLNVDWAAVKTEVSRVLREAGRETTDADMWSVLATADDAGVRTAVDDIITEHELAGADTAARLPAADDIPRDVPVGVCSLNAEAACRRALAAHELADAVAVVAGRDTTPAMKPDPRALEWVTTELGVAPADTLFVGDSASDETTAERAGADFQWV</sequence>
<dbReference type="GO" id="GO:0008967">
    <property type="term" value="F:phosphoglycolate phosphatase activity"/>
    <property type="evidence" value="ECO:0007669"/>
    <property type="project" value="TreeGrafter"/>
</dbReference>
<dbReference type="InterPro" id="IPR023198">
    <property type="entry name" value="PGP-like_dom2"/>
</dbReference>
<evidence type="ECO:0000313" key="3">
    <source>
        <dbReference type="Proteomes" id="UP000296216"/>
    </source>
</evidence>
<organism evidence="1 3">
    <name type="scientific">Halobacterium salinarum (strain ATCC 33171 / DSM 3754 / JCM 8978 / NBRC 102687 / NCIMB 764 / 91-R6)</name>
    <dbReference type="NCBI Taxonomy" id="2597657"/>
    <lineage>
        <taxon>Archaea</taxon>
        <taxon>Methanobacteriati</taxon>
        <taxon>Methanobacteriota</taxon>
        <taxon>Stenosarchaea group</taxon>
        <taxon>Halobacteria</taxon>
        <taxon>Halobacteriales</taxon>
        <taxon>Halobacteriaceae</taxon>
        <taxon>Halobacterium</taxon>
    </lineage>
</organism>
<dbReference type="InterPro" id="IPR041492">
    <property type="entry name" value="HAD_2"/>
</dbReference>
<reference evidence="1 3" key="1">
    <citation type="journal article" date="2019" name="Microbiol. Resour. Announc.">
        <title>The Genome Sequence of the Halobacterium salinarum Type Strain Is Closely Related to That of Laboratory Strains NRC-1 and R1.</title>
        <authorList>
            <person name="Pfeiffer F."/>
            <person name="Marchfelder A."/>
            <person name="Habermann B."/>
            <person name="Dyall-Smith M.L."/>
        </authorList>
    </citation>
    <scope>NUCLEOTIDE SEQUENCE [LARGE SCALE GENOMIC DNA]</scope>
    <source>
        <strain evidence="1">91-R6</strain>
        <strain evidence="3">ATCC 33171 / DSM 3754 / JCM 8978 / NBRC 102687 / NCIMB 764 / 91-R6</strain>
    </source>
</reference>
<protein>
    <submittedName>
        <fullName evidence="1">HAD superfamily hydrolase</fullName>
    </submittedName>
    <submittedName>
        <fullName evidence="2">Phosphoglycolate phosphatase</fullName>
    </submittedName>
</protein>
<reference evidence="2 4" key="2">
    <citation type="submission" date="2019-07" db="EMBL/GenBank/DDBJ databases">
        <title>Genomic Encyclopedia of Archaeal and Bacterial Type Strains, Phase II (KMG-II): from individual species to whole genera.</title>
        <authorList>
            <person name="Goeker M."/>
        </authorList>
    </citation>
    <scope>NUCLEOTIDE SEQUENCE [LARGE SCALE GENOMIC DNA]</scope>
    <source>
        <strain evidence="2 4">DSM 3754</strain>
    </source>
</reference>
<dbReference type="Gene3D" id="3.40.50.1000">
    <property type="entry name" value="HAD superfamily/HAD-like"/>
    <property type="match status" value="1"/>
</dbReference>
<dbReference type="EMBL" id="VRYN01000001">
    <property type="protein sequence ID" value="TYO81509.1"/>
    <property type="molecule type" value="Genomic_DNA"/>
</dbReference>
<evidence type="ECO:0000313" key="1">
    <source>
        <dbReference type="EMBL" id="QCC45239.1"/>
    </source>
</evidence>
<dbReference type="InterPro" id="IPR036412">
    <property type="entry name" value="HAD-like_sf"/>
</dbReference>
<dbReference type="AlphaFoldDB" id="A0A4D6GTY5"/>
<reference evidence="1" key="3">
    <citation type="journal article" name="MicrobiologyOpen">
        <title>Whole-genome comparison between the type strain of Halobacterium salinarum (DSM 3754(T)) and the laboratory strains R1 and NRC-1.</title>
        <authorList>
            <person name="Pfeiffer F."/>
            <person name="Losensky G."/>
            <person name="Marchfelder A."/>
            <person name="Habermann B."/>
            <person name="Dyall-Smith M."/>
        </authorList>
    </citation>
    <scope>NUCLEOTIDE SEQUENCE</scope>
    <source>
        <strain evidence="1">91-R6</strain>
    </source>
</reference>
<dbReference type="Proteomes" id="UP000323075">
    <property type="component" value="Unassembled WGS sequence"/>
</dbReference>
<dbReference type="InterPro" id="IPR050155">
    <property type="entry name" value="HAD-like_hydrolase_sf"/>
</dbReference>
<dbReference type="Gene3D" id="1.10.150.240">
    <property type="entry name" value="Putative phosphatase, domain 2"/>
    <property type="match status" value="1"/>
</dbReference>
<gene>
    <name evidence="2" type="ORF">APQ99_00012</name>
    <name evidence="1" type="ORF">HBSAL_07945</name>
</gene>